<organism evidence="2 3">
    <name type="scientific">Rhizoctonia solani</name>
    <dbReference type="NCBI Taxonomy" id="456999"/>
    <lineage>
        <taxon>Eukaryota</taxon>
        <taxon>Fungi</taxon>
        <taxon>Dikarya</taxon>
        <taxon>Basidiomycota</taxon>
        <taxon>Agaricomycotina</taxon>
        <taxon>Agaricomycetes</taxon>
        <taxon>Cantharellales</taxon>
        <taxon>Ceratobasidiaceae</taxon>
        <taxon>Rhizoctonia</taxon>
    </lineage>
</organism>
<gene>
    <name evidence="2" type="ORF">RDB_LOCUS139752</name>
</gene>
<feature type="compositionally biased region" description="Basic and acidic residues" evidence="1">
    <location>
        <begin position="119"/>
        <end position="140"/>
    </location>
</feature>
<reference evidence="2" key="1">
    <citation type="submission" date="2021-01" db="EMBL/GenBank/DDBJ databases">
        <authorList>
            <person name="Kaushik A."/>
        </authorList>
    </citation>
    <scope>NUCLEOTIDE SEQUENCE</scope>
    <source>
        <strain evidence="2">AG3-1AP</strain>
    </source>
</reference>
<feature type="compositionally biased region" description="Basic and acidic residues" evidence="1">
    <location>
        <begin position="161"/>
        <end position="172"/>
    </location>
</feature>
<sequence length="733" mass="81849">MLSERRPPTANSRISAFLESQRGLMSHYAAEGKTVAATWPKQSSGDSRPASPMLVSRTAAAKDSELLTMAQSVSPDEPAPTFPIDKEETLMPELQKSRPASSSKPKRVVPVSLKAPQRKSTDRDQYSDDEPDRLQRLEQRRNRRRARRYAMEVAEGAATNHGDKASERDISRKTKNRQRSQSTDKTDKKKRKTKVTPALLLMQNFSSQSLGKSRLTMRPSPTVGVFNKGKNSGKITKSGRVERPVPDIVFSESRFLNKTLSARKGDENVEDDSDYSGDHSAHSLEERVRRRKDRAIKPSQRSSNKADSDQASRCGSPVPSSRSAREESPPWNIEETIPSSSSSSKSVNHPPNNGHSTSLSAQKDITVNTERSAWASKLRDPGPPIPEMLDNTKSISGSQLPRVSPAQPQTISAYFAPIVTPGETQPSAAPSIELDRLEDKQPGHRVDSCSIAIPDAADPPSTPECLQLEYIRLLSAPGGAYMRTLDVTLPLDEASIAQPLSPATHLQAADIQSACDYEIEPQPERELQNSTVGRTKRTGWASEHIWNDSDIPGWDEYPRSRNAFHIEEAQFHEAHSDLDHDVLFEDRAEYSNGEAEYLYEGSERVYEDGEYLGTNMGGYALYQGGGDLEYDDFDEEAPFRGSTDYNLHMDVVQEQEPYQPVEWSTIDDTTEDVDPDQTDLELDEMMFQDESIETDDEWAEQTPRLIRVITEASLQDDLIKSMSGHWSVAHRLY</sequence>
<accession>A0A8H3HLC1</accession>
<name>A0A8H3HLC1_9AGAM</name>
<protein>
    <submittedName>
        <fullName evidence="2">Uncharacterized protein</fullName>
    </submittedName>
</protein>
<dbReference type="Proteomes" id="UP000663831">
    <property type="component" value="Unassembled WGS sequence"/>
</dbReference>
<evidence type="ECO:0000313" key="3">
    <source>
        <dbReference type="Proteomes" id="UP000663831"/>
    </source>
</evidence>
<evidence type="ECO:0000313" key="2">
    <source>
        <dbReference type="EMBL" id="CAE6517968.1"/>
    </source>
</evidence>
<feature type="compositionally biased region" description="Basic and acidic residues" evidence="1">
    <location>
        <begin position="276"/>
        <end position="288"/>
    </location>
</feature>
<dbReference type="AlphaFoldDB" id="A0A8H3HLC1"/>
<proteinExistence type="predicted"/>
<feature type="compositionally biased region" description="Polar residues" evidence="1">
    <location>
        <begin position="347"/>
        <end position="371"/>
    </location>
</feature>
<evidence type="ECO:0000256" key="1">
    <source>
        <dbReference type="SAM" id="MobiDB-lite"/>
    </source>
</evidence>
<feature type="compositionally biased region" description="Low complexity" evidence="1">
    <location>
        <begin position="97"/>
        <end position="114"/>
    </location>
</feature>
<comment type="caution">
    <text evidence="2">The sequence shown here is derived from an EMBL/GenBank/DDBJ whole genome shotgun (WGS) entry which is preliminary data.</text>
</comment>
<feature type="region of interest" description="Disordered" evidence="1">
    <location>
        <begin position="37"/>
        <end position="385"/>
    </location>
</feature>
<dbReference type="OrthoDB" id="2537141at2759"/>
<dbReference type="EMBL" id="CAJMWV010006016">
    <property type="protein sequence ID" value="CAE6517968.1"/>
    <property type="molecule type" value="Genomic_DNA"/>
</dbReference>